<accession>A0ABQ2VQ07</accession>
<sequence>MRTAATGLPRNLTPPGCALILPSLRDTVAARGGCAASSYNRAIAQKVVAIYTDDLTGEESSEATHTFSLDGVQYEIDLAPDSYDQLLEAMAPFTKAGRKTGRTRKSHKVTAVSCDDSAAIRVWAKEAGYDVSNRGRVPAEVREAYAKAH</sequence>
<dbReference type="InterPro" id="IPR024412">
    <property type="entry name" value="Lsr2_dim_dom"/>
</dbReference>
<keyword evidence="1" id="KW-0238">DNA-binding</keyword>
<feature type="domain" description="Lsr2 DNA-binding" evidence="3">
    <location>
        <begin position="115"/>
        <end position="148"/>
    </location>
</feature>
<dbReference type="Pfam" id="PF11774">
    <property type="entry name" value="Lsr2"/>
    <property type="match status" value="1"/>
</dbReference>
<dbReference type="Proteomes" id="UP000654471">
    <property type="component" value="Unassembled WGS sequence"/>
</dbReference>
<dbReference type="Pfam" id="PF23359">
    <property type="entry name" value="Lsr2_DNA-bd"/>
    <property type="match status" value="1"/>
</dbReference>
<evidence type="ECO:0000313" key="5">
    <source>
        <dbReference type="Proteomes" id="UP000654471"/>
    </source>
</evidence>
<comment type="caution">
    <text evidence="4">The sequence shown here is derived from an EMBL/GenBank/DDBJ whole genome shotgun (WGS) entry which is preliminary data.</text>
</comment>
<evidence type="ECO:0000256" key="1">
    <source>
        <dbReference type="ARBA" id="ARBA00023125"/>
    </source>
</evidence>
<organism evidence="4 5">
    <name type="scientific">Streptomyces albospinus</name>
    <dbReference type="NCBI Taxonomy" id="285515"/>
    <lineage>
        <taxon>Bacteria</taxon>
        <taxon>Bacillati</taxon>
        <taxon>Actinomycetota</taxon>
        <taxon>Actinomycetes</taxon>
        <taxon>Kitasatosporales</taxon>
        <taxon>Streptomycetaceae</taxon>
        <taxon>Streptomyces</taxon>
    </lineage>
</organism>
<dbReference type="Gene3D" id="4.10.320.10">
    <property type="entry name" value="E3-binding domain"/>
    <property type="match status" value="1"/>
</dbReference>
<evidence type="ECO:0000259" key="2">
    <source>
        <dbReference type="Pfam" id="PF11774"/>
    </source>
</evidence>
<keyword evidence="5" id="KW-1185">Reference proteome</keyword>
<dbReference type="EMBL" id="BMRP01000071">
    <property type="protein sequence ID" value="GGV01418.1"/>
    <property type="molecule type" value="Genomic_DNA"/>
</dbReference>
<evidence type="ECO:0008006" key="6">
    <source>
        <dbReference type="Google" id="ProtNLM"/>
    </source>
</evidence>
<gene>
    <name evidence="4" type="ORF">GCM10010211_80880</name>
</gene>
<dbReference type="InterPro" id="IPR036625">
    <property type="entry name" value="E3-bd_dom_sf"/>
</dbReference>
<proteinExistence type="predicted"/>
<evidence type="ECO:0000259" key="3">
    <source>
        <dbReference type="Pfam" id="PF23359"/>
    </source>
</evidence>
<protein>
    <recommendedName>
        <fullName evidence="6">Lsr2 family protein</fullName>
    </recommendedName>
</protein>
<name>A0ABQ2VQ07_9ACTN</name>
<dbReference type="Gene3D" id="3.30.60.230">
    <property type="entry name" value="Lsr2, dimerization domain"/>
    <property type="match status" value="1"/>
</dbReference>
<dbReference type="InterPro" id="IPR055370">
    <property type="entry name" value="Lsr2_DNA-bd"/>
</dbReference>
<feature type="domain" description="Lsr2 dimerization" evidence="2">
    <location>
        <begin position="44"/>
        <end position="101"/>
    </location>
</feature>
<dbReference type="RefSeq" id="WP_308427749.1">
    <property type="nucleotide sequence ID" value="NZ_BMRP01000071.1"/>
</dbReference>
<evidence type="ECO:0000313" key="4">
    <source>
        <dbReference type="EMBL" id="GGV01418.1"/>
    </source>
</evidence>
<reference evidence="5" key="1">
    <citation type="journal article" date="2019" name="Int. J. Syst. Evol. Microbiol.">
        <title>The Global Catalogue of Microorganisms (GCM) 10K type strain sequencing project: providing services to taxonomists for standard genome sequencing and annotation.</title>
        <authorList>
            <consortium name="The Broad Institute Genomics Platform"/>
            <consortium name="The Broad Institute Genome Sequencing Center for Infectious Disease"/>
            <person name="Wu L."/>
            <person name="Ma J."/>
        </authorList>
    </citation>
    <scope>NUCLEOTIDE SEQUENCE [LARGE SCALE GENOMIC DNA]</scope>
    <source>
        <strain evidence="5">JCM 3399</strain>
    </source>
</reference>
<dbReference type="InterPro" id="IPR042261">
    <property type="entry name" value="Lsr2-like_dimerization"/>
</dbReference>